<evidence type="ECO:0000256" key="6">
    <source>
        <dbReference type="ARBA" id="ARBA00023065"/>
    </source>
</evidence>
<evidence type="ECO:0000256" key="4">
    <source>
        <dbReference type="ARBA" id="ARBA00022692"/>
    </source>
</evidence>
<dbReference type="PROSITE" id="PS01310">
    <property type="entry name" value="FXYD"/>
    <property type="match status" value="1"/>
</dbReference>
<protein>
    <recommendedName>
        <fullName evidence="8">FXYD domain-containing ion transport regulator</fullName>
    </recommendedName>
</protein>
<evidence type="ECO:0000256" key="3">
    <source>
        <dbReference type="ARBA" id="ARBA00022448"/>
    </source>
</evidence>
<feature type="transmembrane region" description="Helical" evidence="8">
    <location>
        <begin position="57"/>
        <end position="78"/>
    </location>
</feature>
<dbReference type="Proteomes" id="UP000472268">
    <property type="component" value="Chromosome 2"/>
</dbReference>
<dbReference type="GO" id="GO:0071805">
    <property type="term" value="P:potassium ion transmembrane transport"/>
    <property type="evidence" value="ECO:0007669"/>
    <property type="project" value="InterPro"/>
</dbReference>
<organism evidence="9 10">
    <name type="scientific">Suricata suricatta</name>
    <name type="common">Meerkat</name>
    <dbReference type="NCBI Taxonomy" id="37032"/>
    <lineage>
        <taxon>Eukaryota</taxon>
        <taxon>Metazoa</taxon>
        <taxon>Chordata</taxon>
        <taxon>Craniata</taxon>
        <taxon>Vertebrata</taxon>
        <taxon>Euteleostomi</taxon>
        <taxon>Mammalia</taxon>
        <taxon>Eutheria</taxon>
        <taxon>Laurasiatheria</taxon>
        <taxon>Carnivora</taxon>
        <taxon>Feliformia</taxon>
        <taxon>Herpestidae</taxon>
        <taxon>Suricata</taxon>
    </lineage>
</organism>
<dbReference type="InterPro" id="IPR000272">
    <property type="entry name" value="Ion-transport_regulator_FXYD"/>
</dbReference>
<dbReference type="Gene3D" id="1.20.5.780">
    <property type="entry name" value="Single helix bin"/>
    <property type="match status" value="1"/>
</dbReference>
<evidence type="ECO:0000256" key="2">
    <source>
        <dbReference type="ARBA" id="ARBA00005948"/>
    </source>
</evidence>
<evidence type="ECO:0000313" key="10">
    <source>
        <dbReference type="Proteomes" id="UP000472268"/>
    </source>
</evidence>
<dbReference type="CDD" id="cd20322">
    <property type="entry name" value="FXYD4"/>
    <property type="match status" value="1"/>
</dbReference>
<accession>A0A673T2Z7</accession>
<reference evidence="9 10" key="1">
    <citation type="submission" date="2019-05" db="EMBL/GenBank/DDBJ databases">
        <title>A Chromosome-scale Meerkat (S. suricatta) Genome Assembly.</title>
        <authorList>
            <person name="Dudchenko O."/>
            <person name="Lieberman Aiden E."/>
            <person name="Tung J."/>
            <person name="Barreiro L.B."/>
            <person name="Clutton-Brock T.H."/>
        </authorList>
    </citation>
    <scope>NUCLEOTIDE SEQUENCE [LARGE SCALE GENOMIC DNA]</scope>
</reference>
<keyword evidence="4 8" id="KW-0812">Transmembrane</keyword>
<feature type="transmembrane region" description="Helical" evidence="8">
    <location>
        <begin position="25"/>
        <end position="45"/>
    </location>
</feature>
<name>A0A673T2Z7_SURSU</name>
<reference evidence="9" key="3">
    <citation type="submission" date="2025-09" db="UniProtKB">
        <authorList>
            <consortium name="Ensembl"/>
        </authorList>
    </citation>
    <scope>IDENTIFICATION</scope>
</reference>
<comment type="similarity">
    <text evidence="2 8">Belongs to the FXYD family.</text>
</comment>
<dbReference type="AlphaFoldDB" id="A0A673T2Z7"/>
<dbReference type="PANTHER" id="PTHR14132">
    <property type="entry name" value="SODIUM/POTASSIUM-TRANSPORTING ATPASE SUBUNIT GAMMA"/>
    <property type="match status" value="1"/>
</dbReference>
<dbReference type="GO" id="GO:0017080">
    <property type="term" value="F:sodium channel regulator activity"/>
    <property type="evidence" value="ECO:0007669"/>
    <property type="project" value="TreeGrafter"/>
</dbReference>
<keyword evidence="3 8" id="KW-0813">Transport</keyword>
<reference evidence="9" key="2">
    <citation type="submission" date="2025-08" db="UniProtKB">
        <authorList>
            <consortium name="Ensembl"/>
        </authorList>
    </citation>
    <scope>IDENTIFICATION</scope>
</reference>
<evidence type="ECO:0000256" key="8">
    <source>
        <dbReference type="RuleBase" id="RU364131"/>
    </source>
</evidence>
<dbReference type="Pfam" id="PF02038">
    <property type="entry name" value="ATP1G1_PLM_MAT8"/>
    <property type="match status" value="1"/>
</dbReference>
<dbReference type="InterPro" id="IPR047283">
    <property type="entry name" value="FXYD4"/>
</dbReference>
<keyword evidence="6 8" id="KW-0406">Ion transport</keyword>
<dbReference type="GO" id="GO:0043269">
    <property type="term" value="P:regulation of monoatomic ion transport"/>
    <property type="evidence" value="ECO:0007669"/>
    <property type="project" value="InterPro"/>
</dbReference>
<evidence type="ECO:0000256" key="5">
    <source>
        <dbReference type="ARBA" id="ARBA00022989"/>
    </source>
</evidence>
<sequence>MTWSVSKAPNCPAPAAPIFSLRSHMLPPGSGPYSFFFFFFFPFSTDKDSPFYYDWESLQLGGMIVGGLLCIAGILTALSGKCKCKYNKKHR</sequence>
<dbReference type="InterPro" id="IPR047297">
    <property type="entry name" value="FXYD_motif"/>
</dbReference>
<keyword evidence="7 8" id="KW-0472">Membrane</keyword>
<keyword evidence="5 8" id="KW-1133">Transmembrane helix</keyword>
<keyword evidence="10" id="KW-1185">Reference proteome</keyword>
<dbReference type="PANTHER" id="PTHR14132:SF10">
    <property type="entry name" value="FXYD DOMAIN-CONTAINING ION TRANSPORT REGULATOR 4"/>
    <property type="match status" value="1"/>
</dbReference>
<comment type="subcellular location">
    <subcellularLocation>
        <location evidence="1">Membrane</location>
        <topology evidence="1">Single-pass membrane protein</topology>
    </subcellularLocation>
</comment>
<dbReference type="Ensembl" id="ENSSSUT00005007218.1">
    <property type="protein sequence ID" value="ENSSSUP00005006243.1"/>
    <property type="gene ID" value="ENSSSUG00005004055.1"/>
</dbReference>
<evidence type="ECO:0000313" key="9">
    <source>
        <dbReference type="Ensembl" id="ENSSSUP00005006243.1"/>
    </source>
</evidence>
<comment type="caution">
    <text evidence="8">Lacks conserved residue(s) required for the propagation of feature annotation.</text>
</comment>
<dbReference type="GO" id="GO:0016020">
    <property type="term" value="C:membrane"/>
    <property type="evidence" value="ECO:0007669"/>
    <property type="project" value="UniProtKB-SubCell"/>
</dbReference>
<evidence type="ECO:0000256" key="1">
    <source>
        <dbReference type="ARBA" id="ARBA00004167"/>
    </source>
</evidence>
<proteinExistence type="inferred from homology"/>
<evidence type="ECO:0000256" key="7">
    <source>
        <dbReference type="ARBA" id="ARBA00023136"/>
    </source>
</evidence>